<comment type="caution">
    <text evidence="1">The sequence shown here is derived from an EMBL/GenBank/DDBJ whole genome shotgun (WGS) entry which is preliminary data.</text>
</comment>
<dbReference type="PROSITE" id="PS51257">
    <property type="entry name" value="PROKAR_LIPOPROTEIN"/>
    <property type="match status" value="1"/>
</dbReference>
<keyword evidence="2" id="KW-1185">Reference proteome</keyword>
<accession>A0ABP7PW38</accession>
<gene>
    <name evidence="1" type="ORF">GCM10022210_21890</name>
</gene>
<evidence type="ECO:0008006" key="3">
    <source>
        <dbReference type="Google" id="ProtNLM"/>
    </source>
</evidence>
<evidence type="ECO:0000313" key="2">
    <source>
        <dbReference type="Proteomes" id="UP001500742"/>
    </source>
</evidence>
<sequence length="297" mass="32494">MKKQLLLLGAIALFLGLTSCKKELAKTADVTKKDSKLSVNTLPAQTYNELTLIPRKAGENYDTYYTTFHGSNVYVTGNALYDQDKYPTLVNGQPCYAESMYSDNEGAIDFFNTGTDGNVFQISQGHWVYTDYTQMVTDFDNYFKAENTYIKNGATGVEPSIFTYVKDNYKSSSGSSLSPYLYVGKLIRVTTGSHWAVAELEYPLPSALPVATPSTFIDVADPVNSAIHYFLQGVKGAISQGNIATRNASGSWSTGAAVDVSGLYFQVTPGSGNYHSMGSIVRPDKTIFRFDQTANTN</sequence>
<name>A0ABP7PW38_9SPHI</name>
<dbReference type="EMBL" id="BAAAZC010000015">
    <property type="protein sequence ID" value="GAA3971947.1"/>
    <property type="molecule type" value="Genomic_DNA"/>
</dbReference>
<dbReference type="RefSeq" id="WP_259091577.1">
    <property type="nucleotide sequence ID" value="NZ_BAAAZC010000015.1"/>
</dbReference>
<dbReference type="Proteomes" id="UP001500742">
    <property type="component" value="Unassembled WGS sequence"/>
</dbReference>
<protein>
    <recommendedName>
        <fullName evidence="3">Lipoprotein</fullName>
    </recommendedName>
</protein>
<reference evidence="2" key="1">
    <citation type="journal article" date="2019" name="Int. J. Syst. Evol. Microbiol.">
        <title>The Global Catalogue of Microorganisms (GCM) 10K type strain sequencing project: providing services to taxonomists for standard genome sequencing and annotation.</title>
        <authorList>
            <consortium name="The Broad Institute Genomics Platform"/>
            <consortium name="The Broad Institute Genome Sequencing Center for Infectious Disease"/>
            <person name="Wu L."/>
            <person name="Ma J."/>
        </authorList>
    </citation>
    <scope>NUCLEOTIDE SEQUENCE [LARGE SCALE GENOMIC DNA]</scope>
    <source>
        <strain evidence="2">JCM 16601</strain>
    </source>
</reference>
<organism evidence="1 2">
    <name type="scientific">Mucilaginibacter dorajii</name>
    <dbReference type="NCBI Taxonomy" id="692994"/>
    <lineage>
        <taxon>Bacteria</taxon>
        <taxon>Pseudomonadati</taxon>
        <taxon>Bacteroidota</taxon>
        <taxon>Sphingobacteriia</taxon>
        <taxon>Sphingobacteriales</taxon>
        <taxon>Sphingobacteriaceae</taxon>
        <taxon>Mucilaginibacter</taxon>
    </lineage>
</organism>
<evidence type="ECO:0000313" key="1">
    <source>
        <dbReference type="EMBL" id="GAA3971947.1"/>
    </source>
</evidence>
<proteinExistence type="predicted"/>